<comment type="similarity">
    <text evidence="2">Belongs to the NK-2 homeobox family.</text>
</comment>
<feature type="compositionally biased region" description="Low complexity" evidence="13">
    <location>
        <begin position="443"/>
        <end position="456"/>
    </location>
</feature>
<evidence type="ECO:0000256" key="5">
    <source>
        <dbReference type="ARBA" id="ARBA00023125"/>
    </source>
</evidence>
<evidence type="ECO:0000256" key="11">
    <source>
        <dbReference type="PROSITE-ProRule" id="PRU00108"/>
    </source>
</evidence>
<accession>A0A9J6E4K9</accession>
<dbReference type="GO" id="GO:0030154">
    <property type="term" value="P:cell differentiation"/>
    <property type="evidence" value="ECO:0007669"/>
    <property type="project" value="TreeGrafter"/>
</dbReference>
<comment type="subcellular location">
    <subcellularLocation>
        <location evidence="1 11 12">Nucleus</location>
    </subcellularLocation>
</comment>
<dbReference type="PROSITE" id="PS50071">
    <property type="entry name" value="HOMEOBOX_2"/>
    <property type="match status" value="1"/>
</dbReference>
<evidence type="ECO:0000256" key="6">
    <source>
        <dbReference type="ARBA" id="ARBA00023155"/>
    </source>
</evidence>
<dbReference type="InterPro" id="IPR017970">
    <property type="entry name" value="Homeobox_CS"/>
</dbReference>
<keyword evidence="5 11" id="KW-0238">DNA-binding</keyword>
<evidence type="ECO:0000313" key="16">
    <source>
        <dbReference type="Proteomes" id="UP000821866"/>
    </source>
</evidence>
<dbReference type="InterPro" id="IPR050394">
    <property type="entry name" value="Homeobox_NK-like"/>
</dbReference>
<dbReference type="GO" id="GO:0005634">
    <property type="term" value="C:nucleus"/>
    <property type="evidence" value="ECO:0007669"/>
    <property type="project" value="UniProtKB-SubCell"/>
</dbReference>
<dbReference type="PANTHER" id="PTHR24340:SF41">
    <property type="entry name" value="MUSCLE-SPECIFIC HOMEOBOX PROTEIN TINMAN-RELATED"/>
    <property type="match status" value="1"/>
</dbReference>
<feature type="domain" description="Homeobox" evidence="14">
    <location>
        <begin position="308"/>
        <end position="368"/>
    </location>
</feature>
<gene>
    <name evidence="15" type="ORF">HPB51_021855</name>
</gene>
<dbReference type="PROSITE" id="PS00027">
    <property type="entry name" value="HOMEOBOX_1"/>
    <property type="match status" value="1"/>
</dbReference>
<dbReference type="GO" id="GO:0000978">
    <property type="term" value="F:RNA polymerase II cis-regulatory region sequence-specific DNA binding"/>
    <property type="evidence" value="ECO:0007669"/>
    <property type="project" value="TreeGrafter"/>
</dbReference>
<evidence type="ECO:0000313" key="15">
    <source>
        <dbReference type="EMBL" id="KAH8029000.1"/>
    </source>
</evidence>
<sequence length="548" mass="56807">MSMSPARKTSLHRHQEDVVEDDEDDTIATVLPSGRQGHQQQGHNSTPFSVSDILSPLDVSTVQQLQHFHDDTVSVSCAAATGGFGGLMMNSHYGMQLGSQGFPGSQYGAGPPDLTGHYADPMRQSAAAAAAAGWYGTAPDPRFATVRTLLSTHLTAAFLLVLRPLNAVVPRRPSHAAIPRQPNFPSRQTGKLDRAALGGSAASSPFEQNPLLTLPTNKDLIDVHVDMCCSHLSPLTKSIHASCYRSFSRLMGGPAGAGAGAQLGPALSAACGGPGSGADSMGKSAAAAAAAAACAAAAAAAGMQFPLGQRRKRRVLFTQAQVYELERRFKQQKYLSAPEREHLASLIHLTPTQVKIWFQNHRYKCKRQAKEKAMAEQQLQQHGASSVGTGGASATHQGSHSPRKVAVPVLVKDGKPCGNSSGEEDAVGDLLSSTGSSVGGVGASHHQSSSSSQRSGNGIGSGGLHHHQHHHHRSCLVDSSPGARVMCGGPPSSSSPLGINGMASYGQAVDLNPGSMVGNAGAAGAGGMPGATMPSMCPSYLQLQGRTW</sequence>
<dbReference type="Pfam" id="PF00046">
    <property type="entry name" value="Homeodomain"/>
    <property type="match status" value="1"/>
</dbReference>
<evidence type="ECO:0000256" key="9">
    <source>
        <dbReference type="ARBA" id="ARBA00057950"/>
    </source>
</evidence>
<keyword evidence="16" id="KW-1185">Reference proteome</keyword>
<keyword evidence="8 11" id="KW-0539">Nucleus</keyword>
<dbReference type="InterPro" id="IPR001356">
    <property type="entry name" value="HD"/>
</dbReference>
<evidence type="ECO:0000256" key="7">
    <source>
        <dbReference type="ARBA" id="ARBA00023163"/>
    </source>
</evidence>
<dbReference type="InterPro" id="IPR009057">
    <property type="entry name" value="Homeodomain-like_sf"/>
</dbReference>
<name>A0A9J6E4K9_RHIMP</name>
<dbReference type="PRINTS" id="PR00024">
    <property type="entry name" value="HOMEOBOX"/>
</dbReference>
<dbReference type="Proteomes" id="UP000821866">
    <property type="component" value="Chromosome 4"/>
</dbReference>
<protein>
    <recommendedName>
        <fullName evidence="10">Homeobox protein ceh-24</fullName>
    </recommendedName>
</protein>
<dbReference type="EMBL" id="JABSTU010000006">
    <property type="protein sequence ID" value="KAH8029000.1"/>
    <property type="molecule type" value="Genomic_DNA"/>
</dbReference>
<keyword evidence="6 11" id="KW-0371">Homeobox</keyword>
<feature type="compositionally biased region" description="Basic residues" evidence="13">
    <location>
        <begin position="464"/>
        <end position="474"/>
    </location>
</feature>
<organism evidence="15 16">
    <name type="scientific">Rhipicephalus microplus</name>
    <name type="common">Cattle tick</name>
    <name type="synonym">Boophilus microplus</name>
    <dbReference type="NCBI Taxonomy" id="6941"/>
    <lineage>
        <taxon>Eukaryota</taxon>
        <taxon>Metazoa</taxon>
        <taxon>Ecdysozoa</taxon>
        <taxon>Arthropoda</taxon>
        <taxon>Chelicerata</taxon>
        <taxon>Arachnida</taxon>
        <taxon>Acari</taxon>
        <taxon>Parasitiformes</taxon>
        <taxon>Ixodida</taxon>
        <taxon>Ixodoidea</taxon>
        <taxon>Ixodidae</taxon>
        <taxon>Rhipicephalinae</taxon>
        <taxon>Rhipicephalus</taxon>
        <taxon>Boophilus</taxon>
    </lineage>
</organism>
<feature type="region of interest" description="Disordered" evidence="13">
    <location>
        <begin position="173"/>
        <end position="203"/>
    </location>
</feature>
<evidence type="ECO:0000256" key="2">
    <source>
        <dbReference type="ARBA" id="ARBA00005661"/>
    </source>
</evidence>
<dbReference type="GO" id="GO:0000981">
    <property type="term" value="F:DNA-binding transcription factor activity, RNA polymerase II-specific"/>
    <property type="evidence" value="ECO:0007669"/>
    <property type="project" value="InterPro"/>
</dbReference>
<dbReference type="Gene3D" id="1.10.10.60">
    <property type="entry name" value="Homeodomain-like"/>
    <property type="match status" value="1"/>
</dbReference>
<feature type="region of interest" description="Disordered" evidence="13">
    <location>
        <begin position="369"/>
        <end position="478"/>
    </location>
</feature>
<evidence type="ECO:0000256" key="3">
    <source>
        <dbReference type="ARBA" id="ARBA00022473"/>
    </source>
</evidence>
<evidence type="ECO:0000256" key="12">
    <source>
        <dbReference type="RuleBase" id="RU000682"/>
    </source>
</evidence>
<evidence type="ECO:0000256" key="13">
    <source>
        <dbReference type="SAM" id="MobiDB-lite"/>
    </source>
</evidence>
<dbReference type="FunFam" id="1.10.10.60:FF:000296">
    <property type="entry name" value="Scarecrow, isoform A"/>
    <property type="match status" value="1"/>
</dbReference>
<keyword evidence="4" id="KW-0805">Transcription regulation</keyword>
<evidence type="ECO:0000259" key="14">
    <source>
        <dbReference type="PROSITE" id="PS50071"/>
    </source>
</evidence>
<reference evidence="15" key="2">
    <citation type="submission" date="2021-09" db="EMBL/GenBank/DDBJ databases">
        <authorList>
            <person name="Jia N."/>
            <person name="Wang J."/>
            <person name="Shi W."/>
            <person name="Du L."/>
            <person name="Sun Y."/>
            <person name="Zhan W."/>
            <person name="Jiang J."/>
            <person name="Wang Q."/>
            <person name="Zhang B."/>
            <person name="Ji P."/>
            <person name="Sakyi L.B."/>
            <person name="Cui X."/>
            <person name="Yuan T."/>
            <person name="Jiang B."/>
            <person name="Yang W."/>
            <person name="Lam T.T.-Y."/>
            <person name="Chang Q."/>
            <person name="Ding S."/>
            <person name="Wang X."/>
            <person name="Zhu J."/>
            <person name="Ruan X."/>
            <person name="Zhao L."/>
            <person name="Wei J."/>
            <person name="Que T."/>
            <person name="Du C."/>
            <person name="Cheng J."/>
            <person name="Dai P."/>
            <person name="Han X."/>
            <person name="Huang E."/>
            <person name="Gao Y."/>
            <person name="Liu J."/>
            <person name="Shao H."/>
            <person name="Ye R."/>
            <person name="Li L."/>
            <person name="Wei W."/>
            <person name="Wang X."/>
            <person name="Wang C."/>
            <person name="Huo Q."/>
            <person name="Li W."/>
            <person name="Guo W."/>
            <person name="Chen H."/>
            <person name="Chen S."/>
            <person name="Zhou L."/>
            <person name="Zhou L."/>
            <person name="Ni X."/>
            <person name="Tian J."/>
            <person name="Zhou Y."/>
            <person name="Sheng Y."/>
            <person name="Liu T."/>
            <person name="Pan Y."/>
            <person name="Xia L."/>
            <person name="Li J."/>
            <person name="Zhao F."/>
            <person name="Cao W."/>
        </authorList>
    </citation>
    <scope>NUCLEOTIDE SEQUENCE</scope>
    <source>
        <strain evidence="15">Rmic-2018</strain>
        <tissue evidence="15">Larvae</tissue>
    </source>
</reference>
<dbReference type="SMART" id="SM00389">
    <property type="entry name" value="HOX"/>
    <property type="match status" value="1"/>
</dbReference>
<evidence type="ECO:0000256" key="1">
    <source>
        <dbReference type="ARBA" id="ARBA00004123"/>
    </source>
</evidence>
<dbReference type="VEuPathDB" id="VectorBase:LOC119168554"/>
<dbReference type="AlphaFoldDB" id="A0A9J6E4K9"/>
<reference evidence="15" key="1">
    <citation type="journal article" date="2020" name="Cell">
        <title>Large-Scale Comparative Analyses of Tick Genomes Elucidate Their Genetic Diversity and Vector Capacities.</title>
        <authorList>
            <consortium name="Tick Genome and Microbiome Consortium (TIGMIC)"/>
            <person name="Jia N."/>
            <person name="Wang J."/>
            <person name="Shi W."/>
            <person name="Du L."/>
            <person name="Sun Y."/>
            <person name="Zhan W."/>
            <person name="Jiang J.F."/>
            <person name="Wang Q."/>
            <person name="Zhang B."/>
            <person name="Ji P."/>
            <person name="Bell-Sakyi L."/>
            <person name="Cui X.M."/>
            <person name="Yuan T.T."/>
            <person name="Jiang B.G."/>
            <person name="Yang W.F."/>
            <person name="Lam T.T."/>
            <person name="Chang Q.C."/>
            <person name="Ding S.J."/>
            <person name="Wang X.J."/>
            <person name="Zhu J.G."/>
            <person name="Ruan X.D."/>
            <person name="Zhao L."/>
            <person name="Wei J.T."/>
            <person name="Ye R.Z."/>
            <person name="Que T.C."/>
            <person name="Du C.H."/>
            <person name="Zhou Y.H."/>
            <person name="Cheng J.X."/>
            <person name="Dai P.F."/>
            <person name="Guo W.B."/>
            <person name="Han X.H."/>
            <person name="Huang E.J."/>
            <person name="Li L.F."/>
            <person name="Wei W."/>
            <person name="Gao Y.C."/>
            <person name="Liu J.Z."/>
            <person name="Shao H.Z."/>
            <person name="Wang X."/>
            <person name="Wang C.C."/>
            <person name="Yang T.C."/>
            <person name="Huo Q.B."/>
            <person name="Li W."/>
            <person name="Chen H.Y."/>
            <person name="Chen S.E."/>
            <person name="Zhou L.G."/>
            <person name="Ni X.B."/>
            <person name="Tian J.H."/>
            <person name="Sheng Y."/>
            <person name="Liu T."/>
            <person name="Pan Y.S."/>
            <person name="Xia L.Y."/>
            <person name="Li J."/>
            <person name="Zhao F."/>
            <person name="Cao W.C."/>
        </authorList>
    </citation>
    <scope>NUCLEOTIDE SEQUENCE</scope>
    <source>
        <strain evidence="15">Rmic-2018</strain>
    </source>
</reference>
<comment type="function">
    <text evidence="9">Probable transcriptional regulator that is required in neural development for the normal formation of sublateral cholinergic motor neuron processes. Plays a role in regulating the expression of acetylcholine transporter protein unc-17 in the sublateral processes. In particular, it is required in sublateral motor neurons for a left-right turning behavior that occurs during the lethargus phase of the normal sleep process called 'flipping'. During 'flipping' animals rotate 180 degrees about their longitudinal axis.</text>
</comment>
<dbReference type="InterPro" id="IPR020479">
    <property type="entry name" value="HD_metazoa"/>
</dbReference>
<evidence type="ECO:0000256" key="4">
    <source>
        <dbReference type="ARBA" id="ARBA00023015"/>
    </source>
</evidence>
<dbReference type="SUPFAM" id="SSF46689">
    <property type="entry name" value="Homeodomain-like"/>
    <property type="match status" value="1"/>
</dbReference>
<dbReference type="CDD" id="cd00086">
    <property type="entry name" value="homeodomain"/>
    <property type="match status" value="1"/>
</dbReference>
<keyword evidence="3" id="KW-0217">Developmental protein</keyword>
<dbReference type="PANTHER" id="PTHR24340">
    <property type="entry name" value="HOMEOBOX PROTEIN NKX"/>
    <property type="match status" value="1"/>
</dbReference>
<feature type="DNA-binding region" description="Homeobox" evidence="11">
    <location>
        <begin position="310"/>
        <end position="369"/>
    </location>
</feature>
<comment type="caution">
    <text evidence="15">The sequence shown here is derived from an EMBL/GenBank/DDBJ whole genome shotgun (WGS) entry which is preliminary data.</text>
</comment>
<proteinExistence type="inferred from homology"/>
<keyword evidence="7" id="KW-0804">Transcription</keyword>
<feature type="compositionally biased region" description="Low complexity" evidence="13">
    <location>
        <begin position="383"/>
        <end position="395"/>
    </location>
</feature>
<evidence type="ECO:0000256" key="8">
    <source>
        <dbReference type="ARBA" id="ARBA00023242"/>
    </source>
</evidence>
<evidence type="ECO:0000256" key="10">
    <source>
        <dbReference type="ARBA" id="ARBA00068167"/>
    </source>
</evidence>
<feature type="region of interest" description="Disordered" evidence="13">
    <location>
        <begin position="1"/>
        <end position="24"/>
    </location>
</feature>